<comment type="pathway">
    <text evidence="1">Protein modification; protein ubiquitination.</text>
</comment>
<dbReference type="Gene3D" id="2.60.210.10">
    <property type="entry name" value="Apoptosis, Tumor Necrosis Factor Receptor Associated Protein 2, Chain A"/>
    <property type="match status" value="1"/>
</dbReference>
<proteinExistence type="inferred from homology"/>
<evidence type="ECO:0000256" key="1">
    <source>
        <dbReference type="ARBA" id="ARBA00004906"/>
    </source>
</evidence>
<protein>
    <recommendedName>
        <fullName evidence="8">BTB domain-containing protein</fullName>
    </recommendedName>
</protein>
<dbReference type="SMART" id="SM00225">
    <property type="entry name" value="BTB"/>
    <property type="match status" value="1"/>
</dbReference>
<dbReference type="SUPFAM" id="SSF49599">
    <property type="entry name" value="TRAF domain-like"/>
    <property type="match status" value="1"/>
</dbReference>
<name>I1IMZ0_BRADI</name>
<dbReference type="OMA" id="KGSHCKP"/>
<evidence type="ECO:0008006" key="8">
    <source>
        <dbReference type="Google" id="ProtNLM"/>
    </source>
</evidence>
<reference evidence="6" key="3">
    <citation type="submission" date="2018-08" db="UniProtKB">
        <authorList>
            <consortium name="EnsemblPlants"/>
        </authorList>
    </citation>
    <scope>IDENTIFICATION</scope>
    <source>
        <strain evidence="6">cv. Bd21</strain>
    </source>
</reference>
<dbReference type="Pfam" id="PF24570">
    <property type="entry name" value="BACK_BPM_SPOP"/>
    <property type="match status" value="1"/>
</dbReference>
<dbReference type="InterPro" id="IPR002083">
    <property type="entry name" value="MATH/TRAF_dom"/>
</dbReference>
<dbReference type="GO" id="GO:0016567">
    <property type="term" value="P:protein ubiquitination"/>
    <property type="evidence" value="ECO:0007669"/>
    <property type="project" value="InterPro"/>
</dbReference>
<comment type="similarity">
    <text evidence="2">Belongs to the Tdpoz family.</text>
</comment>
<dbReference type="InterPro" id="IPR008974">
    <property type="entry name" value="TRAF-like"/>
</dbReference>
<gene>
    <name evidence="5" type="ORF">BRADI_4g23830v3</name>
</gene>
<dbReference type="PANTHER" id="PTHR26379">
    <property type="entry name" value="BTB/POZ AND MATH DOMAIN-CONTAINING PROTEIN 1"/>
    <property type="match status" value="1"/>
</dbReference>
<evidence type="ECO:0000259" key="3">
    <source>
        <dbReference type="PROSITE" id="PS50097"/>
    </source>
</evidence>
<accession>I1IMZ0</accession>
<dbReference type="eggNOG" id="KOG1987">
    <property type="taxonomic scope" value="Eukaryota"/>
</dbReference>
<dbReference type="CDD" id="cd00121">
    <property type="entry name" value="MATH"/>
    <property type="match status" value="1"/>
</dbReference>
<evidence type="ECO:0000259" key="4">
    <source>
        <dbReference type="PROSITE" id="PS50144"/>
    </source>
</evidence>
<dbReference type="Pfam" id="PF22486">
    <property type="entry name" value="MATH_2"/>
    <property type="match status" value="1"/>
</dbReference>
<evidence type="ECO:0000313" key="6">
    <source>
        <dbReference type="EnsemblPlants" id="KQJ89154"/>
    </source>
</evidence>
<dbReference type="OrthoDB" id="9620072at2759"/>
<dbReference type="Gramene" id="KQJ89154">
    <property type="protein sequence ID" value="KQJ89154"/>
    <property type="gene ID" value="BRADI_4g23830v3"/>
</dbReference>
<evidence type="ECO:0000313" key="7">
    <source>
        <dbReference type="Proteomes" id="UP000008810"/>
    </source>
</evidence>
<dbReference type="PANTHER" id="PTHR26379:SF492">
    <property type="entry name" value="BTB DOMAIN-CONTAINING PROTEIN"/>
    <property type="match status" value="1"/>
</dbReference>
<dbReference type="Proteomes" id="UP000008810">
    <property type="component" value="Chromosome 4"/>
</dbReference>
<evidence type="ECO:0000256" key="2">
    <source>
        <dbReference type="ARBA" id="ARBA00010846"/>
    </source>
</evidence>
<dbReference type="Pfam" id="PF00651">
    <property type="entry name" value="BTB"/>
    <property type="match status" value="1"/>
</dbReference>
<dbReference type="PROSITE" id="PS50144">
    <property type="entry name" value="MATH"/>
    <property type="match status" value="1"/>
</dbReference>
<sequence>MAELRYNISAAVVAETEGSSYVFKVDGYSSAKWKLRNGEPLVSKLFSVGGYDWAVEYYPNGGRYEYSDYISVYLVLHSDSAKDVNAIFTFSVLDRNGHPVSKYSRTIIGHTFSKKGSSGGYHDFIDRGDLERALYVRDDNFSIRCDVSVVVKDNDQQKCNQSVVVVVPPSDLLRHLEGLLKNMDGADVIFRVSGEEFSAHRAVLAARSTVFKAELFGAMKEKECGLVEVCDMEADIFKSLLHYLYTDSLPDDRTCGDGTIGDVVMAGHLLVAADRYNIERLKLICEDILCRHVDSKMVATSLALAEQHSCYGLKEACLQFLASPSNVEAMMASDGYEHLKSSCPSVLKELVARFLPAQLKAVLMSI</sequence>
<feature type="domain" description="MATH" evidence="4">
    <location>
        <begin position="18"/>
        <end position="147"/>
    </location>
</feature>
<dbReference type="Gene3D" id="1.25.40.420">
    <property type="match status" value="1"/>
</dbReference>
<reference evidence="5 6" key="1">
    <citation type="journal article" date="2010" name="Nature">
        <title>Genome sequencing and analysis of the model grass Brachypodium distachyon.</title>
        <authorList>
            <consortium name="International Brachypodium Initiative"/>
        </authorList>
    </citation>
    <scope>NUCLEOTIDE SEQUENCE [LARGE SCALE GENOMIC DNA]</scope>
    <source>
        <strain evidence="5 6">Bd21</strain>
    </source>
</reference>
<feature type="domain" description="BTB" evidence="3">
    <location>
        <begin position="186"/>
        <end position="253"/>
    </location>
</feature>
<dbReference type="SMART" id="SM00061">
    <property type="entry name" value="MATH"/>
    <property type="match status" value="1"/>
</dbReference>
<dbReference type="InterPro" id="IPR000210">
    <property type="entry name" value="BTB/POZ_dom"/>
</dbReference>
<dbReference type="EnsemblPlants" id="KQJ89154">
    <property type="protein sequence ID" value="KQJ89154"/>
    <property type="gene ID" value="BRADI_4g23830v3"/>
</dbReference>
<evidence type="ECO:0000313" key="5">
    <source>
        <dbReference type="EMBL" id="KQJ89154.1"/>
    </source>
</evidence>
<dbReference type="EMBL" id="CM000883">
    <property type="protein sequence ID" value="KQJ89154.1"/>
    <property type="molecule type" value="Genomic_DNA"/>
</dbReference>
<dbReference type="Gene3D" id="3.30.710.10">
    <property type="entry name" value="Potassium Channel Kv1.1, Chain A"/>
    <property type="match status" value="1"/>
</dbReference>
<reference evidence="5" key="2">
    <citation type="submission" date="2017-06" db="EMBL/GenBank/DDBJ databases">
        <title>WGS assembly of Brachypodium distachyon.</title>
        <authorList>
            <consortium name="The International Brachypodium Initiative"/>
            <person name="Lucas S."/>
            <person name="Harmon-Smith M."/>
            <person name="Lail K."/>
            <person name="Tice H."/>
            <person name="Grimwood J."/>
            <person name="Bruce D."/>
            <person name="Barry K."/>
            <person name="Shu S."/>
            <person name="Lindquist E."/>
            <person name="Wang M."/>
            <person name="Pitluck S."/>
            <person name="Vogel J.P."/>
            <person name="Garvin D.F."/>
            <person name="Mockler T.C."/>
            <person name="Schmutz J."/>
            <person name="Rokhsar D."/>
            <person name="Bevan M.W."/>
        </authorList>
    </citation>
    <scope>NUCLEOTIDE SEQUENCE</scope>
    <source>
        <strain evidence="5">Bd21</strain>
    </source>
</reference>
<dbReference type="HOGENOM" id="CLU_004253_2_0_1"/>
<keyword evidence="7" id="KW-1185">Reference proteome</keyword>
<dbReference type="InterPro" id="IPR011333">
    <property type="entry name" value="SKP1/BTB/POZ_sf"/>
</dbReference>
<dbReference type="InterPro" id="IPR045005">
    <property type="entry name" value="BPM1-6"/>
</dbReference>
<organism evidence="6">
    <name type="scientific">Brachypodium distachyon</name>
    <name type="common">Purple false brome</name>
    <name type="synonym">Trachynia distachya</name>
    <dbReference type="NCBI Taxonomy" id="15368"/>
    <lineage>
        <taxon>Eukaryota</taxon>
        <taxon>Viridiplantae</taxon>
        <taxon>Streptophyta</taxon>
        <taxon>Embryophyta</taxon>
        <taxon>Tracheophyta</taxon>
        <taxon>Spermatophyta</taxon>
        <taxon>Magnoliopsida</taxon>
        <taxon>Liliopsida</taxon>
        <taxon>Poales</taxon>
        <taxon>Poaceae</taxon>
        <taxon>BOP clade</taxon>
        <taxon>Pooideae</taxon>
        <taxon>Stipodae</taxon>
        <taxon>Brachypodieae</taxon>
        <taxon>Brachypodium</taxon>
    </lineage>
</organism>
<dbReference type="AlphaFoldDB" id="I1IMZ0"/>
<dbReference type="PROSITE" id="PS50097">
    <property type="entry name" value="BTB"/>
    <property type="match status" value="1"/>
</dbReference>
<dbReference type="CDD" id="cd18280">
    <property type="entry name" value="BTB_POZ_BPM_plant"/>
    <property type="match status" value="1"/>
</dbReference>
<dbReference type="InParanoid" id="I1IMZ0"/>
<dbReference type="SUPFAM" id="SSF54695">
    <property type="entry name" value="POZ domain"/>
    <property type="match status" value="1"/>
</dbReference>
<dbReference type="InterPro" id="IPR056423">
    <property type="entry name" value="BACK_BPM_SPOP"/>
</dbReference>